<evidence type="ECO:0000256" key="18">
    <source>
        <dbReference type="PROSITE-ProRule" id="PRU10141"/>
    </source>
</evidence>
<dbReference type="InterPro" id="IPR001824">
    <property type="entry name" value="Tyr_kinase_rcpt_3_CS"/>
</dbReference>
<keyword evidence="9 18" id="KW-0067">ATP-binding</keyword>
<evidence type="ECO:0000259" key="22">
    <source>
        <dbReference type="PROSITE" id="PS50835"/>
    </source>
</evidence>
<evidence type="ECO:0000256" key="7">
    <source>
        <dbReference type="ARBA" id="ARBA00022741"/>
    </source>
</evidence>
<feature type="binding site" evidence="18">
    <location>
        <position position="646"/>
    </location>
    <ligand>
        <name>ATP</name>
        <dbReference type="ChEBI" id="CHEBI:30616"/>
    </ligand>
</feature>
<dbReference type="InterPro" id="IPR008266">
    <property type="entry name" value="Tyr_kinase_AS"/>
</dbReference>
<feature type="compositionally biased region" description="Polar residues" evidence="19">
    <location>
        <begin position="1289"/>
        <end position="1303"/>
    </location>
</feature>
<evidence type="ECO:0000256" key="8">
    <source>
        <dbReference type="ARBA" id="ARBA00022777"/>
    </source>
</evidence>
<dbReference type="PROSITE" id="PS00240">
    <property type="entry name" value="RECEPTOR_TYR_KIN_III"/>
    <property type="match status" value="1"/>
</dbReference>
<evidence type="ECO:0000256" key="13">
    <source>
        <dbReference type="ARBA" id="ARBA00023157"/>
    </source>
</evidence>
<organism evidence="23 24">
    <name type="scientific">Orchesella dallaii</name>
    <dbReference type="NCBI Taxonomy" id="48710"/>
    <lineage>
        <taxon>Eukaryota</taxon>
        <taxon>Metazoa</taxon>
        <taxon>Ecdysozoa</taxon>
        <taxon>Arthropoda</taxon>
        <taxon>Hexapoda</taxon>
        <taxon>Collembola</taxon>
        <taxon>Entomobryomorpha</taxon>
        <taxon>Entomobryoidea</taxon>
        <taxon>Orchesellidae</taxon>
        <taxon>Orchesellinae</taxon>
        <taxon>Orchesella</taxon>
    </lineage>
</organism>
<keyword evidence="5" id="KW-0808">Transferase</keyword>
<evidence type="ECO:0000256" key="6">
    <source>
        <dbReference type="ARBA" id="ARBA00022692"/>
    </source>
</evidence>
<feature type="compositionally biased region" description="Polar residues" evidence="19">
    <location>
        <begin position="1255"/>
        <end position="1266"/>
    </location>
</feature>
<comment type="subcellular location">
    <subcellularLocation>
        <location evidence="1">Cell membrane</location>
        <topology evidence="1">Single-pass type I membrane protein</topology>
    </subcellularLocation>
</comment>
<dbReference type="InterPro" id="IPR000719">
    <property type="entry name" value="Prot_kinase_dom"/>
</dbReference>
<evidence type="ECO:0000256" key="1">
    <source>
        <dbReference type="ARBA" id="ARBA00004251"/>
    </source>
</evidence>
<feature type="region of interest" description="Disordered" evidence="19">
    <location>
        <begin position="776"/>
        <end position="798"/>
    </location>
</feature>
<evidence type="ECO:0000256" key="9">
    <source>
        <dbReference type="ARBA" id="ARBA00022840"/>
    </source>
</evidence>
<dbReference type="InterPro" id="IPR036179">
    <property type="entry name" value="Ig-like_dom_sf"/>
</dbReference>
<keyword evidence="6 20" id="KW-0812">Transmembrane</keyword>
<dbReference type="SMART" id="SM00408">
    <property type="entry name" value="IGc2"/>
    <property type="match status" value="2"/>
</dbReference>
<evidence type="ECO:0000256" key="5">
    <source>
        <dbReference type="ARBA" id="ARBA00022679"/>
    </source>
</evidence>
<dbReference type="InterPro" id="IPR017441">
    <property type="entry name" value="Protein_kinase_ATP_BS"/>
</dbReference>
<keyword evidence="16" id="KW-0393">Immunoglobulin domain</keyword>
<evidence type="ECO:0000256" key="19">
    <source>
        <dbReference type="SAM" id="MobiDB-lite"/>
    </source>
</evidence>
<keyword evidence="8" id="KW-0418">Kinase</keyword>
<feature type="domain" description="Ig-like" evidence="22">
    <location>
        <begin position="434"/>
        <end position="527"/>
    </location>
</feature>
<evidence type="ECO:0000256" key="4">
    <source>
        <dbReference type="ARBA" id="ARBA00022553"/>
    </source>
</evidence>
<dbReference type="PANTHER" id="PTHR24416">
    <property type="entry name" value="TYROSINE-PROTEIN KINASE RECEPTOR"/>
    <property type="match status" value="1"/>
</dbReference>
<keyword evidence="11 20" id="KW-0472">Membrane</keyword>
<dbReference type="InterPro" id="IPR003599">
    <property type="entry name" value="Ig_sub"/>
</dbReference>
<dbReference type="EC" id="2.7.10.1" evidence="2"/>
<sequence length="1303" mass="147390">MSKNLAGITSATLPLYIEVKNASSVAAGEDFEIWCETEQMSSVYYSLNISGPVDFSDKNKVIESFEIPGMIKNFNASKRRRQRYRIKNAVKEDSGTYNCSLTIHAYPKNSSTIIFAPKEIKVYDEGESFLEAATANENIIVRESTDEKESPARWVVNITSFPLKFEWSWKNPKGEDISFNKNKKYYFGKSTTEGEFILEVRDIKLEDTGNYPFTLKVPNSEERLLNLSLIVTASPKVSIESSGSKKYFMSNENYFLYCEVLGYPLPEAEWEFRTCETCETKKVAEINRTSIKNGFISTIEFQATTHGEYICSANNSKAESSVVKTVSVVDFYGDRPISITKPSEIVEGENVKITCALSKIYENLTWVKIVDDKEEPIPQDIEIETKETQWSRRKVLNIKNIKPSISGTYLCKSSGNASVVNDTIVVKVQSASPPHFTNSTTLINSSVELKEGHTMNLTCDAYGRPKPDLIWKWENHEEKDWPSDMQFSFSPDKSILFLTYVPFDAQGKFECTAKNSNGTASRFMEIYVKGKRHFNLFAIFAIAVLFIIVVICGLFIARFKYKQGEIKRFLKEISQEDFYKGAVENINPDLSVTDQAYLLPFDTKWEFPKERLKLGMQLGSGAFGRVVKADACGILDTEPITTVAVKMVKPNADESHFKALMSELKIMVHLGRHINVVNLLGACTKNLAKKKELFVIVEYCKYGSLLSYLHRHRRTFINQLDPARGVIDPNIYKPLDRNSQQSQAQRKPASNGYRFLEEFTNTGAPLTPTLQPIDLGNEADHGYPQSPNGFLSTHRSSTEHYVPDSQVESVCTGMSYLSNGQTTVGTDGTSKRRSSCGSQWQDHYRGDYQVRDVRPIKTTDLLCWAFQISRGMEYLASRKVLHGDLAARNVLLAEDNIVKICDFGLAKEMYKDYKYKKKSEGVLLPVKWMAIESIYYGVFSTQSDTWSFGVVLWELFTLGKTPYPGMDADERFYKRIGEGYRMEKPALAPSCVYDIMLECWSQEPTERPSFSTLVDRIGDMMEEGLRNHYVDLNLTYMRINQAELGNQPDYLSQMSRAEFATNSARPTPDRRYQNVPSPEVDSSGYLQPLHLQNLSQSPPASPFYQNVEQQTLEPNCTMLANNSGYMFVKVPVDHHQNFGTESNSQEEVSQPTCTLQINYSPDIKDVFGLRDDSTSPDRNSFTDNNMEGALNEVTCGAIVFPDDQIRGVDNMNYNHLTFKIPPQTPVPNGLEDNTMNGSINLSSSDNRRQRRQKNDSGLGSIDSNQFDSHHKPNSSDAPTQCSDIGKFQEPSTYVSHHNISSFS</sequence>
<feature type="domain" description="Protein kinase" evidence="21">
    <location>
        <begin position="612"/>
        <end position="1030"/>
    </location>
</feature>
<name>A0ABP1Q1L3_9HEXA</name>
<keyword evidence="15" id="KW-0325">Glycoprotein</keyword>
<accession>A0ABP1Q1L3</accession>
<evidence type="ECO:0000256" key="12">
    <source>
        <dbReference type="ARBA" id="ARBA00023137"/>
    </source>
</evidence>
<dbReference type="Gene3D" id="3.30.200.20">
    <property type="entry name" value="Phosphorylase Kinase, domain 1"/>
    <property type="match status" value="1"/>
</dbReference>
<evidence type="ECO:0000259" key="21">
    <source>
        <dbReference type="PROSITE" id="PS50011"/>
    </source>
</evidence>
<feature type="transmembrane region" description="Helical" evidence="20">
    <location>
        <begin position="534"/>
        <end position="557"/>
    </location>
</feature>
<dbReference type="Gene3D" id="1.10.510.10">
    <property type="entry name" value="Transferase(Phosphotransferase) domain 1"/>
    <property type="match status" value="1"/>
</dbReference>
<dbReference type="PANTHER" id="PTHR24416:SF600">
    <property type="entry name" value="PDGF- AND VEGF-RECEPTOR RELATED, ISOFORM J"/>
    <property type="match status" value="1"/>
</dbReference>
<feature type="compositionally biased region" description="Polar residues" evidence="19">
    <location>
        <begin position="785"/>
        <end position="795"/>
    </location>
</feature>
<gene>
    <name evidence="23" type="ORF">ODALV1_LOCUS4930</name>
</gene>
<evidence type="ECO:0000313" key="24">
    <source>
        <dbReference type="Proteomes" id="UP001642540"/>
    </source>
</evidence>
<dbReference type="InterPro" id="IPR007110">
    <property type="entry name" value="Ig-like_dom"/>
</dbReference>
<dbReference type="Proteomes" id="UP001642540">
    <property type="component" value="Unassembled WGS sequence"/>
</dbReference>
<comment type="caution">
    <text evidence="23">The sequence shown here is derived from an EMBL/GenBank/DDBJ whole genome shotgun (WGS) entry which is preliminary data.</text>
</comment>
<evidence type="ECO:0000256" key="2">
    <source>
        <dbReference type="ARBA" id="ARBA00011902"/>
    </source>
</evidence>
<keyword evidence="10 20" id="KW-1133">Transmembrane helix</keyword>
<keyword evidence="14" id="KW-0675">Receptor</keyword>
<dbReference type="InterPro" id="IPR003598">
    <property type="entry name" value="Ig_sub2"/>
</dbReference>
<dbReference type="InterPro" id="IPR013783">
    <property type="entry name" value="Ig-like_fold"/>
</dbReference>
<dbReference type="SUPFAM" id="SSF56112">
    <property type="entry name" value="Protein kinase-like (PK-like)"/>
    <property type="match status" value="1"/>
</dbReference>
<feature type="region of interest" description="Disordered" evidence="19">
    <location>
        <begin position="1060"/>
        <end position="1080"/>
    </location>
</feature>
<keyword evidence="24" id="KW-1185">Reference proteome</keyword>
<proteinExistence type="predicted"/>
<evidence type="ECO:0000256" key="3">
    <source>
        <dbReference type="ARBA" id="ARBA00022475"/>
    </source>
</evidence>
<feature type="domain" description="Ig-like" evidence="22">
    <location>
        <begin position="235"/>
        <end position="327"/>
    </location>
</feature>
<evidence type="ECO:0000256" key="15">
    <source>
        <dbReference type="ARBA" id="ARBA00023180"/>
    </source>
</evidence>
<dbReference type="PROSITE" id="PS50835">
    <property type="entry name" value="IG_LIKE"/>
    <property type="match status" value="3"/>
</dbReference>
<protein>
    <recommendedName>
        <fullName evidence="2">receptor protein-tyrosine kinase</fullName>
        <ecNumber evidence="2">2.7.10.1</ecNumber>
    </recommendedName>
</protein>
<evidence type="ECO:0000256" key="16">
    <source>
        <dbReference type="ARBA" id="ARBA00023319"/>
    </source>
</evidence>
<evidence type="ECO:0000313" key="23">
    <source>
        <dbReference type="EMBL" id="CAL8081488.1"/>
    </source>
</evidence>
<dbReference type="PROSITE" id="PS00107">
    <property type="entry name" value="PROTEIN_KINASE_ATP"/>
    <property type="match status" value="1"/>
</dbReference>
<keyword evidence="12" id="KW-0829">Tyrosine-protein kinase</keyword>
<dbReference type="EMBL" id="CAXLJM020000015">
    <property type="protein sequence ID" value="CAL8081488.1"/>
    <property type="molecule type" value="Genomic_DNA"/>
</dbReference>
<dbReference type="InterPro" id="IPR011009">
    <property type="entry name" value="Kinase-like_dom_sf"/>
</dbReference>
<keyword evidence="7 18" id="KW-0547">Nucleotide-binding</keyword>
<reference evidence="23 24" key="1">
    <citation type="submission" date="2024-08" db="EMBL/GenBank/DDBJ databases">
        <authorList>
            <person name="Cucini C."/>
            <person name="Frati F."/>
        </authorList>
    </citation>
    <scope>NUCLEOTIDE SEQUENCE [LARGE SCALE GENOMIC DNA]</scope>
</reference>
<dbReference type="PROSITE" id="PS00109">
    <property type="entry name" value="PROTEIN_KINASE_TYR"/>
    <property type="match status" value="1"/>
</dbReference>
<keyword evidence="3" id="KW-1003">Cell membrane</keyword>
<dbReference type="InterPro" id="IPR050122">
    <property type="entry name" value="RTK"/>
</dbReference>
<dbReference type="InterPro" id="IPR001245">
    <property type="entry name" value="Ser-Thr/Tyr_kinase_cat_dom"/>
</dbReference>
<evidence type="ECO:0000256" key="17">
    <source>
        <dbReference type="ARBA" id="ARBA00051243"/>
    </source>
</evidence>
<evidence type="ECO:0000256" key="10">
    <source>
        <dbReference type="ARBA" id="ARBA00022989"/>
    </source>
</evidence>
<comment type="catalytic activity">
    <reaction evidence="17">
        <text>L-tyrosyl-[protein] + ATP = O-phospho-L-tyrosyl-[protein] + ADP + H(+)</text>
        <dbReference type="Rhea" id="RHEA:10596"/>
        <dbReference type="Rhea" id="RHEA-COMP:10136"/>
        <dbReference type="Rhea" id="RHEA-COMP:20101"/>
        <dbReference type="ChEBI" id="CHEBI:15378"/>
        <dbReference type="ChEBI" id="CHEBI:30616"/>
        <dbReference type="ChEBI" id="CHEBI:46858"/>
        <dbReference type="ChEBI" id="CHEBI:61978"/>
        <dbReference type="ChEBI" id="CHEBI:456216"/>
        <dbReference type="EC" id="2.7.10.1"/>
    </reaction>
</comment>
<feature type="region of interest" description="Disordered" evidence="19">
    <location>
        <begin position="1219"/>
        <end position="1303"/>
    </location>
</feature>
<dbReference type="Pfam" id="PF07714">
    <property type="entry name" value="PK_Tyr_Ser-Thr"/>
    <property type="match status" value="1"/>
</dbReference>
<keyword evidence="13" id="KW-1015">Disulfide bond</keyword>
<keyword evidence="4" id="KW-0597">Phosphoprotein</keyword>
<evidence type="ECO:0000256" key="14">
    <source>
        <dbReference type="ARBA" id="ARBA00023170"/>
    </source>
</evidence>
<dbReference type="PROSITE" id="PS50011">
    <property type="entry name" value="PROTEIN_KINASE_DOM"/>
    <property type="match status" value="1"/>
</dbReference>
<dbReference type="InterPro" id="IPR013098">
    <property type="entry name" value="Ig_I-set"/>
</dbReference>
<evidence type="ECO:0000256" key="11">
    <source>
        <dbReference type="ARBA" id="ARBA00023136"/>
    </source>
</evidence>
<feature type="compositionally biased region" description="Polar residues" evidence="19">
    <location>
        <begin position="1231"/>
        <end position="1244"/>
    </location>
</feature>
<dbReference type="SUPFAM" id="SSF48726">
    <property type="entry name" value="Immunoglobulin"/>
    <property type="match status" value="3"/>
</dbReference>
<dbReference type="SMART" id="SM00409">
    <property type="entry name" value="IG"/>
    <property type="match status" value="3"/>
</dbReference>
<dbReference type="Pfam" id="PF07679">
    <property type="entry name" value="I-set"/>
    <property type="match status" value="1"/>
</dbReference>
<evidence type="ECO:0000256" key="20">
    <source>
        <dbReference type="SAM" id="Phobius"/>
    </source>
</evidence>
<dbReference type="Gene3D" id="2.60.40.10">
    <property type="entry name" value="Immunoglobulins"/>
    <property type="match status" value="3"/>
</dbReference>
<feature type="domain" description="Ig-like" evidence="22">
    <location>
        <begin position="336"/>
        <end position="427"/>
    </location>
</feature>